<keyword evidence="1" id="KW-1133">Transmembrane helix</keyword>
<keyword evidence="1" id="KW-0812">Transmembrane</keyword>
<dbReference type="AlphaFoldDB" id="A0A072N6R8"/>
<reference evidence="2 3" key="1">
    <citation type="submission" date="2012-12" db="EMBL/GenBank/DDBJ databases">
        <title>Genome assembly of Marinobacter sp. AK21.</title>
        <authorList>
            <person name="Khatri I."/>
            <person name="Kumar R."/>
            <person name="Vaidya B."/>
            <person name="Subramanian S."/>
            <person name="Pinnaka A."/>
        </authorList>
    </citation>
    <scope>NUCLEOTIDE SEQUENCE [LARGE SCALE GENOMIC DNA]</scope>
    <source>
        <strain evidence="2 3">AK21</strain>
    </source>
</reference>
<organism evidence="2 3">
    <name type="scientific">Marinobacter nitratireducens</name>
    <dbReference type="NCBI Taxonomy" id="1137280"/>
    <lineage>
        <taxon>Bacteria</taxon>
        <taxon>Pseudomonadati</taxon>
        <taxon>Pseudomonadota</taxon>
        <taxon>Gammaproteobacteria</taxon>
        <taxon>Pseudomonadales</taxon>
        <taxon>Marinobacteraceae</taxon>
        <taxon>Marinobacter</taxon>
    </lineage>
</organism>
<dbReference type="Pfam" id="PF20181">
    <property type="entry name" value="DUF6544"/>
    <property type="match status" value="1"/>
</dbReference>
<proteinExistence type="predicted"/>
<evidence type="ECO:0000256" key="1">
    <source>
        <dbReference type="SAM" id="Phobius"/>
    </source>
</evidence>
<evidence type="ECO:0000313" key="2">
    <source>
        <dbReference type="EMBL" id="KEF32633.1"/>
    </source>
</evidence>
<dbReference type="EMBL" id="ANIE01000003">
    <property type="protein sequence ID" value="KEF32633.1"/>
    <property type="molecule type" value="Genomic_DNA"/>
</dbReference>
<sequence length="279" mass="31569">MERFIGFIFSLVIIVLLALLVRRGLDHLADRRRIAQLASLQSEHPDPFSLHMIKDLPEPARRFFQFCIEPGTPLFTVAFINMTGQFGMGTKAKPDYLKMAANQALACPAGFVWKMNATRGLMRVSGSDSASWTRFWLMGLLPVARMGNNPDHKRSAFGRYVSEAVIWSPAAVLPGPDVEWTLIGNDCARVTVRHDELEQSVDITVDEDGRPTTVSFERWTNANPEKRYQLQPFGAFLSDYESFQGFRLPTHVEAGNDFGTDRYFPFFIADVRSIMFPPK</sequence>
<dbReference type="RefSeq" id="WP_036129397.1">
    <property type="nucleotide sequence ID" value="NZ_ANIE01000003.1"/>
</dbReference>
<protein>
    <submittedName>
        <fullName evidence="2">Uncharacterized protein</fullName>
    </submittedName>
</protein>
<name>A0A072N6R8_9GAMM</name>
<dbReference type="PATRIC" id="fig|1137280.3.peg.1083"/>
<accession>A0A072N6R8</accession>
<keyword evidence="1" id="KW-0472">Membrane</keyword>
<dbReference type="Proteomes" id="UP000035057">
    <property type="component" value="Unassembled WGS sequence"/>
</dbReference>
<dbReference type="InterPro" id="IPR046674">
    <property type="entry name" value="DUF6544"/>
</dbReference>
<comment type="caution">
    <text evidence="2">The sequence shown here is derived from an EMBL/GenBank/DDBJ whole genome shotgun (WGS) entry which is preliminary data.</text>
</comment>
<keyword evidence="3" id="KW-1185">Reference proteome</keyword>
<evidence type="ECO:0000313" key="3">
    <source>
        <dbReference type="Proteomes" id="UP000035057"/>
    </source>
</evidence>
<feature type="transmembrane region" description="Helical" evidence="1">
    <location>
        <begin position="6"/>
        <end position="25"/>
    </location>
</feature>
<gene>
    <name evidence="2" type="ORF">D777_01267</name>
</gene>
<dbReference type="STRING" id="1137280.D777_01267"/>